<name>A0AAD5UU12_9APHY</name>
<dbReference type="PROSITE" id="PS51939">
    <property type="entry name" value="XRRM"/>
    <property type="match status" value="1"/>
</dbReference>
<sequence>MFPFVPRKVARKPKAPTNEASISQSTRSATLNYRPPEHVSPRNDSQESRPSGKGKDKQVEHANEEDISALVRLSMSDHSLWLNPDLRRTIETSQEGYIPLTYILTHSPYLSQLKPSLSEAALSKAIRNQLAATFDIRVLVSSPSRAEWYGKASTSKDVVGGYEVRMKEWKEALQRARNMSRNDWELRTVYVSIVLPKHHQDKPGDQPKCKGFALVTLSDTTLVESLRTRYPWDRHPDAQTHEIEGDVFQEAQKIGFRAITKAQWDRLNEEYLQYKQSLLDEMNLVTDQDEYHDSGHNLTSRKRSPSPTGSESIVGAQQSGQVTTLASQYPFGCLLFIRHVHPETNKTTLKTLFSRALLEGDSTAEGIDYVDFNKGMETCHLRVATPDHARKIVDHFSTNNLVQAGGLDQTAIEIEGHDVTGKRITVELVEGTREELYWGKVPEKVRRAAVEKAVNGIVPTAGGTDEGKPKRKRRRK</sequence>
<dbReference type="Pfam" id="PF19977">
    <property type="entry name" value="xRRM"/>
    <property type="match status" value="1"/>
</dbReference>
<comment type="caution">
    <text evidence="5">The sequence shown here is derived from an EMBL/GenBank/DDBJ whole genome shotgun (WGS) entry which is preliminary data.</text>
</comment>
<organism evidence="5 6">
    <name type="scientific">Meripilus lineatus</name>
    <dbReference type="NCBI Taxonomy" id="2056292"/>
    <lineage>
        <taxon>Eukaryota</taxon>
        <taxon>Fungi</taxon>
        <taxon>Dikarya</taxon>
        <taxon>Basidiomycota</taxon>
        <taxon>Agaricomycotina</taxon>
        <taxon>Agaricomycetes</taxon>
        <taxon>Polyporales</taxon>
        <taxon>Meripilaceae</taxon>
        <taxon>Meripilus</taxon>
    </lineage>
</organism>
<evidence type="ECO:0000256" key="1">
    <source>
        <dbReference type="ARBA" id="ARBA00022884"/>
    </source>
</evidence>
<dbReference type="GO" id="GO:1990904">
    <property type="term" value="C:ribonucleoprotein complex"/>
    <property type="evidence" value="ECO:0007669"/>
    <property type="project" value="UniProtKB-UniRule"/>
</dbReference>
<evidence type="ECO:0000313" key="5">
    <source>
        <dbReference type="EMBL" id="KAJ3474617.1"/>
    </source>
</evidence>
<feature type="domain" description="XRRM" evidence="4">
    <location>
        <begin position="328"/>
        <end position="476"/>
    </location>
</feature>
<dbReference type="InterPro" id="IPR045537">
    <property type="entry name" value="Lar7_xRRM"/>
</dbReference>
<evidence type="ECO:0000313" key="6">
    <source>
        <dbReference type="Proteomes" id="UP001212997"/>
    </source>
</evidence>
<evidence type="ECO:0000259" key="4">
    <source>
        <dbReference type="PROSITE" id="PS51939"/>
    </source>
</evidence>
<dbReference type="InterPro" id="IPR014886">
    <property type="entry name" value="La_xRRM"/>
</dbReference>
<dbReference type="Gene3D" id="3.30.70.330">
    <property type="match status" value="1"/>
</dbReference>
<feature type="compositionally biased region" description="Polar residues" evidence="3">
    <location>
        <begin position="305"/>
        <end position="317"/>
    </location>
</feature>
<proteinExistence type="predicted"/>
<dbReference type="InterPro" id="IPR012677">
    <property type="entry name" value="Nucleotide-bd_a/b_plait_sf"/>
</dbReference>
<dbReference type="GO" id="GO:0070034">
    <property type="term" value="F:telomerase RNA binding"/>
    <property type="evidence" value="ECO:0007669"/>
    <property type="project" value="InterPro"/>
</dbReference>
<evidence type="ECO:0000256" key="2">
    <source>
        <dbReference type="PROSITE-ProRule" id="PRU01288"/>
    </source>
</evidence>
<dbReference type="AlphaFoldDB" id="A0AAD5UU12"/>
<protein>
    <recommendedName>
        <fullName evidence="4">XRRM domain-containing protein</fullName>
    </recommendedName>
</protein>
<feature type="compositionally biased region" description="Basic and acidic residues" evidence="3">
    <location>
        <begin position="53"/>
        <end position="62"/>
    </location>
</feature>
<dbReference type="Proteomes" id="UP001212997">
    <property type="component" value="Unassembled WGS sequence"/>
</dbReference>
<feature type="compositionally biased region" description="Basic and acidic residues" evidence="3">
    <location>
        <begin position="35"/>
        <end position="47"/>
    </location>
</feature>
<keyword evidence="1 2" id="KW-0694">RNA-binding</keyword>
<gene>
    <name evidence="5" type="ORF">NLI96_g12360</name>
</gene>
<keyword evidence="6" id="KW-1185">Reference proteome</keyword>
<feature type="region of interest" description="Disordered" evidence="3">
    <location>
        <begin position="1"/>
        <end position="62"/>
    </location>
</feature>
<dbReference type="GO" id="GO:1904868">
    <property type="term" value="P:telomerase catalytic core complex assembly"/>
    <property type="evidence" value="ECO:0007669"/>
    <property type="project" value="InterPro"/>
</dbReference>
<evidence type="ECO:0000256" key="3">
    <source>
        <dbReference type="SAM" id="MobiDB-lite"/>
    </source>
</evidence>
<reference evidence="5" key="1">
    <citation type="submission" date="2022-07" db="EMBL/GenBank/DDBJ databases">
        <title>Genome Sequence of Physisporinus lineatus.</title>
        <authorList>
            <person name="Buettner E."/>
        </authorList>
    </citation>
    <scope>NUCLEOTIDE SEQUENCE</scope>
    <source>
        <strain evidence="5">VT162</strain>
    </source>
</reference>
<feature type="compositionally biased region" description="Polar residues" evidence="3">
    <location>
        <begin position="18"/>
        <end position="31"/>
    </location>
</feature>
<feature type="region of interest" description="Disordered" evidence="3">
    <location>
        <begin position="290"/>
        <end position="317"/>
    </location>
</feature>
<accession>A0AAD5UU12</accession>
<dbReference type="EMBL" id="JANAWD010001017">
    <property type="protein sequence ID" value="KAJ3474617.1"/>
    <property type="molecule type" value="Genomic_DNA"/>
</dbReference>